<evidence type="ECO:0000256" key="3">
    <source>
        <dbReference type="ARBA" id="ARBA00022741"/>
    </source>
</evidence>
<dbReference type="GO" id="GO:0005524">
    <property type="term" value="F:ATP binding"/>
    <property type="evidence" value="ECO:0007669"/>
    <property type="project" value="UniProtKB-KW"/>
</dbReference>
<evidence type="ECO:0000256" key="4">
    <source>
        <dbReference type="ARBA" id="ARBA00022840"/>
    </source>
</evidence>
<evidence type="ECO:0000256" key="1">
    <source>
        <dbReference type="ARBA" id="ARBA00005417"/>
    </source>
</evidence>
<keyword evidence="2" id="KW-0813">Transport</keyword>
<accession>A0ABZ2V6F7</accession>
<evidence type="ECO:0000256" key="5">
    <source>
        <dbReference type="ARBA" id="ARBA00022970"/>
    </source>
</evidence>
<dbReference type="Pfam" id="PF00005">
    <property type="entry name" value="ABC_tran"/>
    <property type="match status" value="1"/>
</dbReference>
<organism evidence="7 8">
    <name type="scientific">Yoonia phaeophyticola</name>
    <dbReference type="NCBI Taxonomy" id="3137369"/>
    <lineage>
        <taxon>Bacteria</taxon>
        <taxon>Pseudomonadati</taxon>
        <taxon>Pseudomonadota</taxon>
        <taxon>Alphaproteobacteria</taxon>
        <taxon>Rhodobacterales</taxon>
        <taxon>Paracoccaceae</taxon>
        <taxon>Yoonia</taxon>
    </lineage>
</organism>
<dbReference type="EMBL" id="CP150951">
    <property type="protein sequence ID" value="WZC49557.1"/>
    <property type="molecule type" value="Genomic_DNA"/>
</dbReference>
<dbReference type="SUPFAM" id="SSF52540">
    <property type="entry name" value="P-loop containing nucleoside triphosphate hydrolases"/>
    <property type="match status" value="1"/>
</dbReference>
<evidence type="ECO:0000313" key="7">
    <source>
        <dbReference type="EMBL" id="WZC49557.1"/>
    </source>
</evidence>
<dbReference type="PANTHER" id="PTHR43820:SF4">
    <property type="entry name" value="HIGH-AFFINITY BRANCHED-CHAIN AMINO ACID TRANSPORT ATP-BINDING PROTEIN LIVF"/>
    <property type="match status" value="1"/>
</dbReference>
<keyword evidence="3" id="KW-0547">Nucleotide-binding</keyword>
<keyword evidence="4 7" id="KW-0067">ATP-binding</keyword>
<protein>
    <submittedName>
        <fullName evidence="7">ABC transporter ATP-binding protein</fullName>
    </submittedName>
</protein>
<dbReference type="InterPro" id="IPR003593">
    <property type="entry name" value="AAA+_ATPase"/>
</dbReference>
<proteinExistence type="inferred from homology"/>
<evidence type="ECO:0000259" key="6">
    <source>
        <dbReference type="PROSITE" id="PS50893"/>
    </source>
</evidence>
<gene>
    <name evidence="7" type="ORF">AABB29_02575</name>
</gene>
<sequence length="230" mass="24790">MFDVQNLGSGYGDVQILSDLSFEVGNEILAVLGANGAGKTTLLSTLAKVVPVREGSIAWQGQDVSATPAYELSKRGIAYVPQEGNVFPNLSVAENLSLGALVGTRSKQERLDEVYALFPRLAERKDQTAGSLSGGEGQMLAVGRALMQDPQLLLLDEPSAGLSPLYVDILFENIAQARKSRNISIILAEQNAKKTLEIADRVLVLSLGRMHLLEPAKGLSMKRLMKAYHI</sequence>
<evidence type="ECO:0000313" key="8">
    <source>
        <dbReference type="Proteomes" id="UP001440612"/>
    </source>
</evidence>
<dbReference type="Proteomes" id="UP001440612">
    <property type="component" value="Chromosome"/>
</dbReference>
<evidence type="ECO:0000256" key="2">
    <source>
        <dbReference type="ARBA" id="ARBA00022448"/>
    </source>
</evidence>
<dbReference type="PROSITE" id="PS50893">
    <property type="entry name" value="ABC_TRANSPORTER_2"/>
    <property type="match status" value="1"/>
</dbReference>
<comment type="similarity">
    <text evidence="1">Belongs to the ABC transporter superfamily.</text>
</comment>
<feature type="domain" description="ABC transporter" evidence="6">
    <location>
        <begin position="2"/>
        <end position="230"/>
    </location>
</feature>
<dbReference type="PANTHER" id="PTHR43820">
    <property type="entry name" value="HIGH-AFFINITY BRANCHED-CHAIN AMINO ACID TRANSPORT ATP-BINDING PROTEIN LIVF"/>
    <property type="match status" value="1"/>
</dbReference>
<dbReference type="InterPro" id="IPR052156">
    <property type="entry name" value="BCAA_Transport_ATP-bd_LivF"/>
</dbReference>
<dbReference type="RefSeq" id="WP_341367667.1">
    <property type="nucleotide sequence ID" value="NZ_CP150951.2"/>
</dbReference>
<reference evidence="8" key="1">
    <citation type="submission" date="2024-04" db="EMBL/GenBank/DDBJ databases">
        <title>Phylogenomic analyses of a clade within the roseobacter group suggest taxonomic reassignments of species of the genera Aestuariivita, Citreicella, Loktanella, Nautella, Pelagibaca, Ruegeria, Thalassobius, Thiobacimonas and Tropicibacter, and the proposal o.</title>
        <authorList>
            <person name="Jeon C.O."/>
        </authorList>
    </citation>
    <scope>NUCLEOTIDE SEQUENCE [LARGE SCALE GENOMIC DNA]</scope>
    <source>
        <strain evidence="8">BS5-3</strain>
    </source>
</reference>
<dbReference type="InterPro" id="IPR003439">
    <property type="entry name" value="ABC_transporter-like_ATP-bd"/>
</dbReference>
<dbReference type="CDD" id="cd03224">
    <property type="entry name" value="ABC_TM1139_LivF_branched"/>
    <property type="match status" value="1"/>
</dbReference>
<name>A0ABZ2V6F7_9RHOB</name>
<dbReference type="InterPro" id="IPR027417">
    <property type="entry name" value="P-loop_NTPase"/>
</dbReference>
<dbReference type="Gene3D" id="3.40.50.300">
    <property type="entry name" value="P-loop containing nucleotide triphosphate hydrolases"/>
    <property type="match status" value="1"/>
</dbReference>
<keyword evidence="8" id="KW-1185">Reference proteome</keyword>
<keyword evidence="5" id="KW-0029">Amino-acid transport</keyword>
<dbReference type="SMART" id="SM00382">
    <property type="entry name" value="AAA"/>
    <property type="match status" value="1"/>
</dbReference>